<evidence type="ECO:0000256" key="8">
    <source>
        <dbReference type="ARBA" id="ARBA00022984"/>
    </source>
</evidence>
<dbReference type="SUPFAM" id="SSF52440">
    <property type="entry name" value="PreATP-grasp domain"/>
    <property type="match status" value="1"/>
</dbReference>
<dbReference type="OrthoDB" id="9813261at2"/>
<dbReference type="InterPro" id="IPR016185">
    <property type="entry name" value="PreATP-grasp_dom_sf"/>
</dbReference>
<dbReference type="UniPathway" id="UPA00219"/>
<evidence type="ECO:0000256" key="2">
    <source>
        <dbReference type="ARBA" id="ARBA00010871"/>
    </source>
</evidence>
<dbReference type="Pfam" id="PF01820">
    <property type="entry name" value="Dala_Dala_lig_N"/>
    <property type="match status" value="1"/>
</dbReference>
<comment type="subcellular location">
    <subcellularLocation>
        <location evidence="1 10">Cytoplasm</location>
    </subcellularLocation>
</comment>
<comment type="catalytic activity">
    <reaction evidence="10">
        <text>2 D-alanine + ATP = D-alanyl-D-alanine + ADP + phosphate + H(+)</text>
        <dbReference type="Rhea" id="RHEA:11224"/>
        <dbReference type="ChEBI" id="CHEBI:15378"/>
        <dbReference type="ChEBI" id="CHEBI:30616"/>
        <dbReference type="ChEBI" id="CHEBI:43474"/>
        <dbReference type="ChEBI" id="CHEBI:57416"/>
        <dbReference type="ChEBI" id="CHEBI:57822"/>
        <dbReference type="ChEBI" id="CHEBI:456216"/>
        <dbReference type="EC" id="6.3.2.4"/>
    </reaction>
</comment>
<dbReference type="InterPro" id="IPR011761">
    <property type="entry name" value="ATP-grasp"/>
</dbReference>
<dbReference type="RefSeq" id="WP_074258648.1">
    <property type="nucleotide sequence ID" value="NZ_FSRJ01000001.1"/>
</dbReference>
<feature type="binding site" evidence="12">
    <location>
        <position position="284"/>
    </location>
    <ligand>
        <name>Mg(2+)</name>
        <dbReference type="ChEBI" id="CHEBI:18420"/>
        <label>2</label>
    </ligand>
</feature>
<evidence type="ECO:0000256" key="3">
    <source>
        <dbReference type="ARBA" id="ARBA00022490"/>
    </source>
</evidence>
<dbReference type="Gene3D" id="3.30.1490.20">
    <property type="entry name" value="ATP-grasp fold, A domain"/>
    <property type="match status" value="1"/>
</dbReference>
<feature type="binding site" evidence="12">
    <location>
        <position position="286"/>
    </location>
    <ligand>
        <name>Mg(2+)</name>
        <dbReference type="ChEBI" id="CHEBI:18420"/>
        <label>2</label>
    </ligand>
</feature>
<keyword evidence="9 10" id="KW-0961">Cell wall biogenesis/degradation</keyword>
<evidence type="ECO:0000256" key="9">
    <source>
        <dbReference type="ARBA" id="ARBA00023316"/>
    </source>
</evidence>
<dbReference type="GO" id="GO:0071555">
    <property type="term" value="P:cell wall organization"/>
    <property type="evidence" value="ECO:0007669"/>
    <property type="project" value="UniProtKB-KW"/>
</dbReference>
<keyword evidence="4 10" id="KW-0436">Ligase</keyword>
<feature type="binding site" evidence="12">
    <location>
        <position position="272"/>
    </location>
    <ligand>
        <name>Mg(2+)</name>
        <dbReference type="ChEBI" id="CHEBI:18420"/>
        <label>1</label>
    </ligand>
</feature>
<dbReference type="InterPro" id="IPR011095">
    <property type="entry name" value="Dala_Dala_lig_C"/>
</dbReference>
<proteinExistence type="inferred from homology"/>
<keyword evidence="8 10" id="KW-0573">Peptidoglycan synthesis</keyword>
<dbReference type="InterPro" id="IPR000291">
    <property type="entry name" value="D-Ala_lig_Van_CS"/>
</dbReference>
<comment type="pathway">
    <text evidence="10">Cell wall biogenesis; peptidoglycan biosynthesis.</text>
</comment>
<dbReference type="PANTHER" id="PTHR23132">
    <property type="entry name" value="D-ALANINE--D-ALANINE LIGASE"/>
    <property type="match status" value="1"/>
</dbReference>
<evidence type="ECO:0000256" key="5">
    <source>
        <dbReference type="ARBA" id="ARBA00022741"/>
    </source>
</evidence>
<keyword evidence="12" id="KW-0479">Metal-binding</keyword>
<dbReference type="InterPro" id="IPR011127">
    <property type="entry name" value="Dala_Dala_lig_N"/>
</dbReference>
<dbReference type="PANTHER" id="PTHR23132:SF23">
    <property type="entry name" value="D-ALANINE--D-ALANINE LIGASE B"/>
    <property type="match status" value="1"/>
</dbReference>
<evidence type="ECO:0000256" key="10">
    <source>
        <dbReference type="HAMAP-Rule" id="MF_00047"/>
    </source>
</evidence>
<comment type="function">
    <text evidence="10">Cell wall formation.</text>
</comment>
<dbReference type="GO" id="GO:0005524">
    <property type="term" value="F:ATP binding"/>
    <property type="evidence" value="ECO:0007669"/>
    <property type="project" value="UniProtKB-UniRule"/>
</dbReference>
<evidence type="ECO:0000256" key="13">
    <source>
        <dbReference type="PROSITE-ProRule" id="PRU00409"/>
    </source>
</evidence>
<evidence type="ECO:0000256" key="6">
    <source>
        <dbReference type="ARBA" id="ARBA00022840"/>
    </source>
</evidence>
<evidence type="ECO:0000313" key="15">
    <source>
        <dbReference type="EMBL" id="SIN71110.1"/>
    </source>
</evidence>
<dbReference type="PROSITE" id="PS50975">
    <property type="entry name" value="ATP_GRASP"/>
    <property type="match status" value="1"/>
</dbReference>
<keyword evidence="5 13" id="KW-0547">Nucleotide-binding</keyword>
<dbReference type="EC" id="6.3.2.4" evidence="10"/>
<comment type="cofactor">
    <cofactor evidence="12">
        <name>Mg(2+)</name>
        <dbReference type="ChEBI" id="CHEBI:18420"/>
    </cofactor>
    <cofactor evidence="12">
        <name>Mn(2+)</name>
        <dbReference type="ChEBI" id="CHEBI:29035"/>
    </cofactor>
    <text evidence="12">Binds 2 magnesium or manganese ions per subunit.</text>
</comment>
<evidence type="ECO:0000256" key="4">
    <source>
        <dbReference type="ARBA" id="ARBA00022598"/>
    </source>
</evidence>
<evidence type="ECO:0000256" key="12">
    <source>
        <dbReference type="PIRSR" id="PIRSR039102-3"/>
    </source>
</evidence>
<accession>A0A1N6DK17</accession>
<protein>
    <recommendedName>
        <fullName evidence="10">D-alanine--D-alanine ligase</fullName>
        <ecNumber evidence="10">6.3.2.4</ecNumber>
    </recommendedName>
    <alternativeName>
        <fullName evidence="10">D-Ala-D-Ala ligase</fullName>
    </alternativeName>
    <alternativeName>
        <fullName evidence="10">D-alanylalanine synthetase</fullName>
    </alternativeName>
</protein>
<feature type="active site" evidence="11">
    <location>
        <position position="295"/>
    </location>
</feature>
<dbReference type="InterPro" id="IPR005905">
    <property type="entry name" value="D_ala_D_ala"/>
</dbReference>
<dbReference type="Gene3D" id="3.30.470.20">
    <property type="entry name" value="ATP-grasp fold, B domain"/>
    <property type="match status" value="1"/>
</dbReference>
<evidence type="ECO:0000259" key="14">
    <source>
        <dbReference type="PROSITE" id="PS50975"/>
    </source>
</evidence>
<keyword evidence="12" id="KW-0464">Manganese</keyword>
<dbReference type="Proteomes" id="UP000184699">
    <property type="component" value="Unassembled WGS sequence"/>
</dbReference>
<evidence type="ECO:0000313" key="16">
    <source>
        <dbReference type="Proteomes" id="UP000184699"/>
    </source>
</evidence>
<keyword evidence="12" id="KW-0460">Magnesium</keyword>
<keyword evidence="7 10" id="KW-0133">Cell shape</keyword>
<dbReference type="HAMAP" id="MF_00047">
    <property type="entry name" value="Dala_Dala_lig"/>
    <property type="match status" value="1"/>
</dbReference>
<dbReference type="PROSITE" id="PS00843">
    <property type="entry name" value="DALA_DALA_LIGASE_1"/>
    <property type="match status" value="1"/>
</dbReference>
<dbReference type="EMBL" id="FSRJ01000001">
    <property type="protein sequence ID" value="SIN71110.1"/>
    <property type="molecule type" value="Genomic_DNA"/>
</dbReference>
<keyword evidence="16" id="KW-1185">Reference proteome</keyword>
<gene>
    <name evidence="10" type="primary">ddl</name>
    <name evidence="15" type="ORF">SAMN05443544_0347</name>
</gene>
<feature type="active site" evidence="11">
    <location>
        <position position="19"/>
    </location>
</feature>
<sequence>MTQNDRARIAVIGGGVNDEHDVSLASAAAVRRAVVELGLDAVPLTIGEDGAWRDEDGGVLPAHGAVEVLAECDLAFPALHGVNGEDGSVAGFLELSGVPYVGSPVRAGALGMDKWITKLIADALGIATARAAVAGPGVAASVATTGLEPPFVIKPATGGSSNGVFVVPDRGGVAETVTLARAFGELVLVEEYVLGREVDIAVFRDRDGELRLGSTLGIGVDPGGVFDRTQKYDGSAEFTVPAPISERDEASIRHAAVLLYETLGCSGVARFDFFVTSAGVVLNEVNTAPGMTEQSQVPRMYAATGLDYVGLIGALLESAERSPFRNSMPV</sequence>
<dbReference type="InterPro" id="IPR013815">
    <property type="entry name" value="ATP_grasp_subdomain_1"/>
</dbReference>
<evidence type="ECO:0000256" key="7">
    <source>
        <dbReference type="ARBA" id="ARBA00022960"/>
    </source>
</evidence>
<evidence type="ECO:0000256" key="1">
    <source>
        <dbReference type="ARBA" id="ARBA00004496"/>
    </source>
</evidence>
<dbReference type="GO" id="GO:0009252">
    <property type="term" value="P:peptidoglycan biosynthetic process"/>
    <property type="evidence" value="ECO:0007669"/>
    <property type="project" value="UniProtKB-UniRule"/>
</dbReference>
<dbReference type="PROSITE" id="PS00844">
    <property type="entry name" value="DALA_DALA_LIGASE_2"/>
    <property type="match status" value="1"/>
</dbReference>
<reference evidence="16" key="1">
    <citation type="submission" date="2016-11" db="EMBL/GenBank/DDBJ databases">
        <authorList>
            <person name="Varghese N."/>
            <person name="Submissions S."/>
        </authorList>
    </citation>
    <scope>NUCLEOTIDE SEQUENCE [LARGE SCALE GENOMIC DNA]</scope>
    <source>
        <strain evidence="16">DSM 8595</strain>
    </source>
</reference>
<dbReference type="PIRSF" id="PIRSF039102">
    <property type="entry name" value="Ddl/VanB"/>
    <property type="match status" value="1"/>
</dbReference>
<organism evidence="15 16">
    <name type="scientific">Agromyces cerinus subsp. cerinus</name>
    <dbReference type="NCBI Taxonomy" id="232089"/>
    <lineage>
        <taxon>Bacteria</taxon>
        <taxon>Bacillati</taxon>
        <taxon>Actinomycetota</taxon>
        <taxon>Actinomycetes</taxon>
        <taxon>Micrococcales</taxon>
        <taxon>Microbacteriaceae</taxon>
        <taxon>Agromyces</taxon>
    </lineage>
</organism>
<dbReference type="GO" id="GO:0046872">
    <property type="term" value="F:metal ion binding"/>
    <property type="evidence" value="ECO:0007669"/>
    <property type="project" value="UniProtKB-KW"/>
</dbReference>
<keyword evidence="3 10" id="KW-0963">Cytoplasm</keyword>
<feature type="domain" description="ATP-grasp" evidence="14">
    <location>
        <begin position="118"/>
        <end position="317"/>
    </location>
</feature>
<comment type="similarity">
    <text evidence="2 10">Belongs to the D-alanine--D-alanine ligase family.</text>
</comment>
<dbReference type="AlphaFoldDB" id="A0A1N6DK17"/>
<dbReference type="Pfam" id="PF07478">
    <property type="entry name" value="Dala_Dala_lig_C"/>
    <property type="match status" value="1"/>
</dbReference>
<name>A0A1N6DK17_9MICO</name>
<dbReference type="Gene3D" id="3.40.50.20">
    <property type="match status" value="1"/>
</dbReference>
<dbReference type="SUPFAM" id="SSF56059">
    <property type="entry name" value="Glutathione synthetase ATP-binding domain-like"/>
    <property type="match status" value="1"/>
</dbReference>
<dbReference type="GO" id="GO:0008716">
    <property type="term" value="F:D-alanine-D-alanine ligase activity"/>
    <property type="evidence" value="ECO:0007669"/>
    <property type="project" value="UniProtKB-UniRule"/>
</dbReference>
<dbReference type="GO" id="GO:0008360">
    <property type="term" value="P:regulation of cell shape"/>
    <property type="evidence" value="ECO:0007669"/>
    <property type="project" value="UniProtKB-KW"/>
</dbReference>
<feature type="active site" evidence="11">
    <location>
        <position position="160"/>
    </location>
</feature>
<dbReference type="STRING" id="232089.SAMN05443544_0347"/>
<dbReference type="GO" id="GO:0005737">
    <property type="term" value="C:cytoplasm"/>
    <property type="evidence" value="ECO:0007669"/>
    <property type="project" value="UniProtKB-SubCell"/>
</dbReference>
<evidence type="ECO:0000256" key="11">
    <source>
        <dbReference type="PIRSR" id="PIRSR039102-1"/>
    </source>
</evidence>
<keyword evidence="6 13" id="KW-0067">ATP-binding</keyword>
<feature type="binding site" evidence="12">
    <location>
        <position position="284"/>
    </location>
    <ligand>
        <name>Mg(2+)</name>
        <dbReference type="ChEBI" id="CHEBI:18420"/>
        <label>1</label>
    </ligand>
</feature>